<dbReference type="EMBL" id="DVHA01000050">
    <property type="protein sequence ID" value="HIR60258.1"/>
    <property type="molecule type" value="Genomic_DNA"/>
</dbReference>
<dbReference type="SUPFAM" id="SSF53850">
    <property type="entry name" value="Periplasmic binding protein-like II"/>
    <property type="match status" value="1"/>
</dbReference>
<dbReference type="Proteomes" id="UP000824241">
    <property type="component" value="Unassembled WGS sequence"/>
</dbReference>
<keyword evidence="1" id="KW-0732">Signal</keyword>
<proteinExistence type="predicted"/>
<comment type="caution">
    <text evidence="3">The sequence shown here is derived from an EMBL/GenBank/DDBJ whole genome shotgun (WGS) entry which is preliminary data.</text>
</comment>
<dbReference type="InterPro" id="IPR050490">
    <property type="entry name" value="Bact_solute-bd_prot1"/>
</dbReference>
<dbReference type="PROSITE" id="PS51257">
    <property type="entry name" value="PROKAR_LIPOPROTEIN"/>
    <property type="match status" value="1"/>
</dbReference>
<organism evidence="3 4">
    <name type="scientific">Candidatus Faecivivens stercoravium</name>
    <dbReference type="NCBI Taxonomy" id="2840803"/>
    <lineage>
        <taxon>Bacteria</taxon>
        <taxon>Bacillati</taxon>
        <taxon>Bacillota</taxon>
        <taxon>Clostridia</taxon>
        <taxon>Eubacteriales</taxon>
        <taxon>Oscillospiraceae</taxon>
        <taxon>Oscillospiraceae incertae sedis</taxon>
        <taxon>Candidatus Faecivivens</taxon>
    </lineage>
</organism>
<evidence type="ECO:0000313" key="4">
    <source>
        <dbReference type="Proteomes" id="UP000824241"/>
    </source>
</evidence>
<dbReference type="InterPro" id="IPR022627">
    <property type="entry name" value="DUF3502"/>
</dbReference>
<dbReference type="PANTHER" id="PTHR43649:SF17">
    <property type="entry name" value="ABC TRANSPORTER SOLUTE BINDING PROTEIN-SUGAR TRANSPORT"/>
    <property type="match status" value="1"/>
</dbReference>
<reference evidence="3" key="1">
    <citation type="submission" date="2020-10" db="EMBL/GenBank/DDBJ databases">
        <authorList>
            <person name="Gilroy R."/>
        </authorList>
    </citation>
    <scope>NUCLEOTIDE SEQUENCE</scope>
    <source>
        <strain evidence="3">CHK189-12415</strain>
    </source>
</reference>
<feature type="chain" id="PRO_5039314423" evidence="1">
    <location>
        <begin position="20"/>
        <end position="522"/>
    </location>
</feature>
<gene>
    <name evidence="3" type="ORF">IAB37_01605</name>
</gene>
<name>A0A9D1DWL5_9FIRM</name>
<evidence type="ECO:0000259" key="2">
    <source>
        <dbReference type="Pfam" id="PF12010"/>
    </source>
</evidence>
<feature type="signal peptide" evidence="1">
    <location>
        <begin position="1"/>
        <end position="19"/>
    </location>
</feature>
<feature type="domain" description="DUF3502" evidence="2">
    <location>
        <begin position="450"/>
        <end position="518"/>
    </location>
</feature>
<dbReference type="Gene3D" id="3.40.190.10">
    <property type="entry name" value="Periplasmic binding protein-like II"/>
    <property type="match status" value="1"/>
</dbReference>
<evidence type="ECO:0000256" key="1">
    <source>
        <dbReference type="SAM" id="SignalP"/>
    </source>
</evidence>
<accession>A0A9D1DWL5</accession>
<reference evidence="3" key="2">
    <citation type="journal article" date="2021" name="PeerJ">
        <title>Extensive microbial diversity within the chicken gut microbiome revealed by metagenomics and culture.</title>
        <authorList>
            <person name="Gilroy R."/>
            <person name="Ravi A."/>
            <person name="Getino M."/>
            <person name="Pursley I."/>
            <person name="Horton D.L."/>
            <person name="Alikhan N.F."/>
            <person name="Baker D."/>
            <person name="Gharbi K."/>
            <person name="Hall N."/>
            <person name="Watson M."/>
            <person name="Adriaenssens E.M."/>
            <person name="Foster-Nyarko E."/>
            <person name="Jarju S."/>
            <person name="Secka A."/>
            <person name="Antonio M."/>
            <person name="Oren A."/>
            <person name="Chaudhuri R.R."/>
            <person name="La Ragione R."/>
            <person name="Hildebrand F."/>
            <person name="Pallen M.J."/>
        </authorList>
    </citation>
    <scope>NUCLEOTIDE SEQUENCE</scope>
    <source>
        <strain evidence="3">CHK189-12415</strain>
    </source>
</reference>
<protein>
    <submittedName>
        <fullName evidence="3">ABC transporter substrate-binding protein</fullName>
    </submittedName>
</protein>
<dbReference type="Pfam" id="PF12010">
    <property type="entry name" value="DUF3502"/>
    <property type="match status" value="1"/>
</dbReference>
<evidence type="ECO:0000313" key="3">
    <source>
        <dbReference type="EMBL" id="HIR60258.1"/>
    </source>
</evidence>
<dbReference type="PANTHER" id="PTHR43649">
    <property type="entry name" value="ARABINOSE-BINDING PROTEIN-RELATED"/>
    <property type="match status" value="1"/>
</dbReference>
<dbReference type="AlphaFoldDB" id="A0A9D1DWL5"/>
<sequence length="522" mass="56377">MKKRILACIFAAATLASLASCGNGGGSSSSTSTASGESGGESAAAEVTTVDYHYVNFGTIAETEPVDDVINEHLESIGSDVRISLHMYDAASYNTQMDLMISSGDPVDLYIPLTGVSTNAAQGKLYDITDIAEANCPNALEMTSDWLDTCTVDGRLYAIPVYKGAMLQNYLIVNKDMADEYGIDPSEYEGQPLSAIEPMLQQIHEANPDIFPVVPLNANAYNFLDFFIGATNGYKIDMLGDRTSTCTGCIVGDDMTVVNLYSTDAFRECCELAYDWMQKGYLMPDTSTSPDSASTLMAASRGFCTTGGYGNSPEMMETNSSLSGNANSSYYVCLEQPYMTTSTIGVTTCVGITSEHPEAALRMLDLFYTDEFVINSILYGVEGRDYVKVTDQTIAFPEGVDSTNVSYDSNTTCGIIGSQFIQWGRNVDEELLLADREFMQTNIDNAVKSPAFGFSFDATSVRTQVSSVNNVITQYFNALTNGELDPSTMIDEFNTALEAAGLNDIIAEKQAQLDAWAAAQQS</sequence>